<keyword evidence="1" id="KW-0614">Plasmid</keyword>
<proteinExistence type="predicted"/>
<gene>
    <name evidence="1" type="ORF">STRNI_008236</name>
</gene>
<protein>
    <submittedName>
        <fullName evidence="1">Uncharacterized protein</fullName>
    </submittedName>
</protein>
<name>A0ABY7JJ19_STRNI</name>
<reference evidence="1 2" key="1">
    <citation type="submission" date="2022-12" db="EMBL/GenBank/DDBJ databases">
        <authorList>
            <person name="Ruckert C."/>
            <person name="Busche T."/>
            <person name="Kalinowski J."/>
            <person name="Wittmann C."/>
        </authorList>
    </citation>
    <scope>NUCLEOTIDE SEQUENCE [LARGE SCALE GENOMIC DNA]</scope>
    <source>
        <strain evidence="1 2">DSM 40276</strain>
        <plasmid evidence="1 2">phiDSM40276</plasmid>
    </source>
</reference>
<dbReference type="Proteomes" id="UP001210169">
    <property type="component" value="Plasmid phiDSM40276"/>
</dbReference>
<dbReference type="GeneID" id="301337368"/>
<sequence length="60" mass="6204">MNTQLVAALVVLLVVASGVPLGRLACRRDPGPLRRHPADTGGACPPHCTTCTALNEGEAR</sequence>
<keyword evidence="2" id="KW-1185">Reference proteome</keyword>
<organism evidence="1 2">
    <name type="scientific">Streptomyces nigrescens</name>
    <dbReference type="NCBI Taxonomy" id="1920"/>
    <lineage>
        <taxon>Bacteria</taxon>
        <taxon>Bacillati</taxon>
        <taxon>Actinomycetota</taxon>
        <taxon>Actinomycetes</taxon>
        <taxon>Kitasatosporales</taxon>
        <taxon>Streptomycetaceae</taxon>
        <taxon>Streptomyces</taxon>
    </lineage>
</organism>
<geneLocation type="plasmid" evidence="1 2">
    <name>phiDSM40276</name>
</geneLocation>
<dbReference type="RefSeq" id="WP_277413410.1">
    <property type="nucleotide sequence ID" value="NZ_CP114204.1"/>
</dbReference>
<evidence type="ECO:0000313" key="2">
    <source>
        <dbReference type="Proteomes" id="UP001210169"/>
    </source>
</evidence>
<evidence type="ECO:0000313" key="1">
    <source>
        <dbReference type="EMBL" id="WAU09951.1"/>
    </source>
</evidence>
<dbReference type="EMBL" id="CP114204">
    <property type="protein sequence ID" value="WAU09951.1"/>
    <property type="molecule type" value="Genomic_DNA"/>
</dbReference>
<accession>A0ABY7JJ19</accession>